<feature type="compositionally biased region" description="Basic residues" evidence="1">
    <location>
        <begin position="14"/>
        <end position="25"/>
    </location>
</feature>
<organism evidence="2 3">
    <name type="scientific">Haloactinospora alba</name>
    <dbReference type="NCBI Taxonomy" id="405555"/>
    <lineage>
        <taxon>Bacteria</taxon>
        <taxon>Bacillati</taxon>
        <taxon>Actinomycetota</taxon>
        <taxon>Actinomycetes</taxon>
        <taxon>Streptosporangiales</taxon>
        <taxon>Nocardiopsidaceae</taxon>
        <taxon>Haloactinospora</taxon>
    </lineage>
</organism>
<feature type="compositionally biased region" description="Basic and acidic residues" evidence="1">
    <location>
        <begin position="26"/>
        <end position="35"/>
    </location>
</feature>
<evidence type="ECO:0000256" key="1">
    <source>
        <dbReference type="SAM" id="MobiDB-lite"/>
    </source>
</evidence>
<feature type="region of interest" description="Disordered" evidence="1">
    <location>
        <begin position="1"/>
        <end position="78"/>
    </location>
</feature>
<dbReference type="Proteomes" id="UP000317422">
    <property type="component" value="Unassembled WGS sequence"/>
</dbReference>
<comment type="caution">
    <text evidence="2">The sequence shown here is derived from an EMBL/GenBank/DDBJ whole genome shotgun (WGS) entry which is preliminary data.</text>
</comment>
<reference evidence="2 3" key="1">
    <citation type="submission" date="2019-06" db="EMBL/GenBank/DDBJ databases">
        <title>Sequencing the genomes of 1000 actinobacteria strains.</title>
        <authorList>
            <person name="Klenk H.-P."/>
        </authorList>
    </citation>
    <scope>NUCLEOTIDE SEQUENCE [LARGE SCALE GENOMIC DNA]</scope>
    <source>
        <strain evidence="2 3">DSM 45015</strain>
    </source>
</reference>
<proteinExistence type="predicted"/>
<dbReference type="AlphaFoldDB" id="A0A543NKB4"/>
<feature type="compositionally biased region" description="Basic and acidic residues" evidence="1">
    <location>
        <begin position="50"/>
        <end position="60"/>
    </location>
</feature>
<sequence>MPHGNRHPTVTARAPRRRVLPHRHAHDLPAAEDTHTPGNTPPRNPLRTPLPRDRLAREEVTVTDTTSEGRDPLCSIPT</sequence>
<keyword evidence="3" id="KW-1185">Reference proteome</keyword>
<dbReference type="EMBL" id="VFQC01000001">
    <property type="protein sequence ID" value="TQN32301.1"/>
    <property type="molecule type" value="Genomic_DNA"/>
</dbReference>
<gene>
    <name evidence="2" type="ORF">FHX37_2252</name>
</gene>
<accession>A0A543NKB4</accession>
<name>A0A543NKB4_9ACTN</name>
<evidence type="ECO:0000313" key="3">
    <source>
        <dbReference type="Proteomes" id="UP000317422"/>
    </source>
</evidence>
<protein>
    <submittedName>
        <fullName evidence="2">Uncharacterized protein</fullName>
    </submittedName>
</protein>
<evidence type="ECO:0000313" key="2">
    <source>
        <dbReference type="EMBL" id="TQN32301.1"/>
    </source>
</evidence>